<evidence type="ECO:0000313" key="3">
    <source>
        <dbReference type="Proteomes" id="UP000469346"/>
    </source>
</evidence>
<sequence length="115" mass="12428">MTSLRQRLEAVFLGRAVVTTLLGAWLACAVVQAAVPEGPLPGRLAALRAANRWAFAASALVGLVSLALAMDRILRRERCPGPRGRAEAVGRGLDEAEWRRRRARIAAGLRRLGYA</sequence>
<keyword evidence="1" id="KW-0472">Membrane</keyword>
<feature type="transmembrane region" description="Helical" evidence="1">
    <location>
        <begin position="12"/>
        <end position="33"/>
    </location>
</feature>
<reference evidence="2 3" key="1">
    <citation type="submission" date="2020-02" db="EMBL/GenBank/DDBJ databases">
        <title>Comparative genomics of sulfur disproportionating microorganisms.</title>
        <authorList>
            <person name="Ward L.M."/>
            <person name="Bertran E."/>
            <person name="Johnston D.T."/>
        </authorList>
    </citation>
    <scope>NUCLEOTIDE SEQUENCE [LARGE SCALE GENOMIC DNA]</scope>
    <source>
        <strain evidence="2 3">DSM 100025</strain>
    </source>
</reference>
<comment type="caution">
    <text evidence="2">The sequence shown here is derived from an EMBL/GenBank/DDBJ whole genome shotgun (WGS) entry which is preliminary data.</text>
</comment>
<proteinExistence type="predicted"/>
<keyword evidence="1" id="KW-1133">Transmembrane helix</keyword>
<dbReference type="Proteomes" id="UP000469346">
    <property type="component" value="Unassembled WGS sequence"/>
</dbReference>
<accession>A0A6N9TUC6</accession>
<name>A0A6N9TUC6_DISTH</name>
<dbReference type="AlphaFoldDB" id="A0A6N9TUC6"/>
<organism evidence="2 3">
    <name type="scientific">Dissulfurirhabdus thermomarina</name>
    <dbReference type="NCBI Taxonomy" id="1765737"/>
    <lineage>
        <taxon>Bacteria</taxon>
        <taxon>Deltaproteobacteria</taxon>
        <taxon>Dissulfurirhabdaceae</taxon>
        <taxon>Dissulfurirhabdus</taxon>
    </lineage>
</organism>
<feature type="non-terminal residue" evidence="2">
    <location>
        <position position="115"/>
    </location>
</feature>
<protein>
    <submittedName>
        <fullName evidence="2">Uncharacterized protein</fullName>
    </submittedName>
</protein>
<evidence type="ECO:0000256" key="1">
    <source>
        <dbReference type="SAM" id="Phobius"/>
    </source>
</evidence>
<dbReference type="EMBL" id="JAAGRR010000113">
    <property type="protein sequence ID" value="NDY43047.1"/>
    <property type="molecule type" value="Genomic_DNA"/>
</dbReference>
<dbReference type="PROSITE" id="PS51257">
    <property type="entry name" value="PROKAR_LIPOPROTEIN"/>
    <property type="match status" value="1"/>
</dbReference>
<gene>
    <name evidence="2" type="ORF">G3N55_09355</name>
</gene>
<feature type="transmembrane region" description="Helical" evidence="1">
    <location>
        <begin position="53"/>
        <end position="70"/>
    </location>
</feature>
<evidence type="ECO:0000313" key="2">
    <source>
        <dbReference type="EMBL" id="NDY43047.1"/>
    </source>
</evidence>
<keyword evidence="1" id="KW-0812">Transmembrane</keyword>
<keyword evidence="3" id="KW-1185">Reference proteome</keyword>